<proteinExistence type="predicted"/>
<dbReference type="SUPFAM" id="SSF54928">
    <property type="entry name" value="RNA-binding domain, RBD"/>
    <property type="match status" value="1"/>
</dbReference>
<dbReference type="PROSITE" id="PS50102">
    <property type="entry name" value="RRM"/>
    <property type="match status" value="1"/>
</dbReference>
<accession>A0A6G1J6Y8</accession>
<sequence length="229" mass="25935">MRKLRSARKRITTPRVTDHIITSAHSISSWFWNQKSPKGSGASACRSSDASRKLASRRQPCVSRVFPITTSGTTSRKFVMRFLEMKKMTHTRKSGQNALKRYQNSKTYGGWRYFVEEAKDHKKDNVLESDAEDIAVKTSSLAIIEPTNEQTSALPADVSHDLQIGNLKYIATEQHVRNHFNDFQVFKVTMERGQAFVGLPSADEADRATLLLNNKKIPKRPVSAMSMQF</sequence>
<dbReference type="OrthoDB" id="3687416at2759"/>
<protein>
    <recommendedName>
        <fullName evidence="2">RRM domain-containing protein</fullName>
    </recommendedName>
</protein>
<evidence type="ECO:0000259" key="2">
    <source>
        <dbReference type="PROSITE" id="PS50102"/>
    </source>
</evidence>
<evidence type="ECO:0000313" key="3">
    <source>
        <dbReference type="EMBL" id="KAF2686314.1"/>
    </source>
</evidence>
<dbReference type="GO" id="GO:0003723">
    <property type="term" value="F:RNA binding"/>
    <property type="evidence" value="ECO:0007669"/>
    <property type="project" value="UniProtKB-UniRule"/>
</dbReference>
<dbReference type="CDD" id="cd00590">
    <property type="entry name" value="RRM_SF"/>
    <property type="match status" value="1"/>
</dbReference>
<dbReference type="SMART" id="SM00360">
    <property type="entry name" value="RRM"/>
    <property type="match status" value="1"/>
</dbReference>
<evidence type="ECO:0000256" key="1">
    <source>
        <dbReference type="PROSITE-ProRule" id="PRU00176"/>
    </source>
</evidence>
<dbReference type="EMBL" id="MU005577">
    <property type="protein sequence ID" value="KAF2686314.1"/>
    <property type="molecule type" value="Genomic_DNA"/>
</dbReference>
<dbReference type="Pfam" id="PF00076">
    <property type="entry name" value="RRM_1"/>
    <property type="match status" value="1"/>
</dbReference>
<name>A0A6G1J6Y8_9PLEO</name>
<feature type="domain" description="RRM" evidence="2">
    <location>
        <begin position="160"/>
        <end position="229"/>
    </location>
</feature>
<dbReference type="Gene3D" id="3.30.70.330">
    <property type="match status" value="1"/>
</dbReference>
<keyword evidence="4" id="KW-1185">Reference proteome</keyword>
<evidence type="ECO:0000313" key="4">
    <source>
        <dbReference type="Proteomes" id="UP000799291"/>
    </source>
</evidence>
<gene>
    <name evidence="3" type="ORF">K458DRAFT_387322</name>
</gene>
<dbReference type="InterPro" id="IPR035979">
    <property type="entry name" value="RBD_domain_sf"/>
</dbReference>
<organism evidence="3 4">
    <name type="scientific">Lentithecium fluviatile CBS 122367</name>
    <dbReference type="NCBI Taxonomy" id="1168545"/>
    <lineage>
        <taxon>Eukaryota</taxon>
        <taxon>Fungi</taxon>
        <taxon>Dikarya</taxon>
        <taxon>Ascomycota</taxon>
        <taxon>Pezizomycotina</taxon>
        <taxon>Dothideomycetes</taxon>
        <taxon>Pleosporomycetidae</taxon>
        <taxon>Pleosporales</taxon>
        <taxon>Massarineae</taxon>
        <taxon>Lentitheciaceae</taxon>
        <taxon>Lentithecium</taxon>
    </lineage>
</organism>
<dbReference type="AlphaFoldDB" id="A0A6G1J6Y8"/>
<keyword evidence="1" id="KW-0694">RNA-binding</keyword>
<reference evidence="3" key="1">
    <citation type="journal article" date="2020" name="Stud. Mycol.">
        <title>101 Dothideomycetes genomes: a test case for predicting lifestyles and emergence of pathogens.</title>
        <authorList>
            <person name="Haridas S."/>
            <person name="Albert R."/>
            <person name="Binder M."/>
            <person name="Bloem J."/>
            <person name="Labutti K."/>
            <person name="Salamov A."/>
            <person name="Andreopoulos B."/>
            <person name="Baker S."/>
            <person name="Barry K."/>
            <person name="Bills G."/>
            <person name="Bluhm B."/>
            <person name="Cannon C."/>
            <person name="Castanera R."/>
            <person name="Culley D."/>
            <person name="Daum C."/>
            <person name="Ezra D."/>
            <person name="Gonzalez J."/>
            <person name="Henrissat B."/>
            <person name="Kuo A."/>
            <person name="Liang C."/>
            <person name="Lipzen A."/>
            <person name="Lutzoni F."/>
            <person name="Magnuson J."/>
            <person name="Mondo S."/>
            <person name="Nolan M."/>
            <person name="Ohm R."/>
            <person name="Pangilinan J."/>
            <person name="Park H.-J."/>
            <person name="Ramirez L."/>
            <person name="Alfaro M."/>
            <person name="Sun H."/>
            <person name="Tritt A."/>
            <person name="Yoshinaga Y."/>
            <person name="Zwiers L.-H."/>
            <person name="Turgeon B."/>
            <person name="Goodwin S."/>
            <person name="Spatafora J."/>
            <person name="Crous P."/>
            <person name="Grigoriev I."/>
        </authorList>
    </citation>
    <scope>NUCLEOTIDE SEQUENCE</scope>
    <source>
        <strain evidence="3">CBS 122367</strain>
    </source>
</reference>
<dbReference type="Proteomes" id="UP000799291">
    <property type="component" value="Unassembled WGS sequence"/>
</dbReference>
<dbReference type="InterPro" id="IPR000504">
    <property type="entry name" value="RRM_dom"/>
</dbReference>
<dbReference type="InterPro" id="IPR012677">
    <property type="entry name" value="Nucleotide-bd_a/b_plait_sf"/>
</dbReference>